<dbReference type="InterPro" id="IPR003814">
    <property type="entry name" value="FmdEsu_dom"/>
</dbReference>
<evidence type="ECO:0000259" key="1">
    <source>
        <dbReference type="Pfam" id="PF02663"/>
    </source>
</evidence>
<gene>
    <name evidence="2" type="ORF">ENU91_00800</name>
</gene>
<protein>
    <recommendedName>
        <fullName evidence="1">Formylmethanofuran dehydrogenase subunit E domain-containing protein</fullName>
    </recommendedName>
</protein>
<dbReference type="EMBL" id="DTEI01000017">
    <property type="protein sequence ID" value="HGU15192.1"/>
    <property type="molecule type" value="Genomic_DNA"/>
</dbReference>
<proteinExistence type="predicted"/>
<name>A0A7V4N2P9_9BACT</name>
<feature type="domain" description="Formylmethanofuran dehydrogenase subunit E" evidence="1">
    <location>
        <begin position="77"/>
        <end position="216"/>
    </location>
</feature>
<evidence type="ECO:0000313" key="2">
    <source>
        <dbReference type="EMBL" id="HGU15192.1"/>
    </source>
</evidence>
<comment type="caution">
    <text evidence="2">The sequence shown here is derived from an EMBL/GenBank/DDBJ whole genome shotgun (WGS) entry which is preliminary data.</text>
</comment>
<dbReference type="Gene3D" id="3.30.1330.130">
    <property type="match status" value="1"/>
</dbReference>
<reference evidence="2" key="1">
    <citation type="journal article" date="2020" name="mSystems">
        <title>Genome- and Community-Level Interaction Insights into Carbon Utilization and Element Cycling Functions of Hydrothermarchaeota in Hydrothermal Sediment.</title>
        <authorList>
            <person name="Zhou Z."/>
            <person name="Liu Y."/>
            <person name="Xu W."/>
            <person name="Pan J."/>
            <person name="Luo Z.H."/>
            <person name="Li M."/>
        </authorList>
    </citation>
    <scope>NUCLEOTIDE SEQUENCE [LARGE SCALE GENOMIC DNA]</scope>
    <source>
        <strain evidence="2">SpSt-711</strain>
    </source>
</reference>
<organism evidence="2">
    <name type="scientific">Thermodesulfobacterium geofontis</name>
    <dbReference type="NCBI Taxonomy" id="1295609"/>
    <lineage>
        <taxon>Bacteria</taxon>
        <taxon>Pseudomonadati</taxon>
        <taxon>Thermodesulfobacteriota</taxon>
        <taxon>Thermodesulfobacteria</taxon>
        <taxon>Thermodesulfobacteriales</taxon>
        <taxon>Thermodesulfobacteriaceae</taxon>
        <taxon>Thermodesulfobacterium</taxon>
    </lineage>
</organism>
<sequence>MKGNIKKLLILLFFLIFIVFINFKLKACDEFLPDWYYPEWVAKAKYNAPIKVLDTESALGRYALKYKEIGLKDLVKFHGHLCDGLVIAYIEIKEVLKLLFPDGIVDRTDLRAVSKNGPCWVDAITYITGARINFKTLRIDNSIGDGFIIQRISTGETYQVHLKPGIFPKEMSELETKIKKLRFEGKTVDPEDIDKLEKMAEDLIKKLLNTPPTEILEIKKLENYQFIPIDLFGERTDIINKNVPRKK</sequence>
<dbReference type="SUPFAM" id="SSF143555">
    <property type="entry name" value="FwdE-like"/>
    <property type="match status" value="1"/>
</dbReference>
<dbReference type="AlphaFoldDB" id="A0A7V4N2P9"/>
<accession>A0A7V4N2P9</accession>
<dbReference type="Pfam" id="PF02663">
    <property type="entry name" value="FmdE"/>
    <property type="match status" value="1"/>
</dbReference>